<dbReference type="EMBL" id="KB822719">
    <property type="protein sequence ID" value="ETN41138.1"/>
    <property type="molecule type" value="Genomic_DNA"/>
</dbReference>
<dbReference type="RefSeq" id="XP_008715647.1">
    <property type="nucleotide sequence ID" value="XM_008717425.1"/>
</dbReference>
<dbReference type="VEuPathDB" id="FungiDB:HMPREF1541_03073"/>
<feature type="compositionally biased region" description="Basic and acidic residues" evidence="1">
    <location>
        <begin position="51"/>
        <end position="63"/>
    </location>
</feature>
<evidence type="ECO:0000256" key="1">
    <source>
        <dbReference type="SAM" id="MobiDB-lite"/>
    </source>
</evidence>
<reference evidence="2 3" key="1">
    <citation type="submission" date="2013-03" db="EMBL/GenBank/DDBJ databases">
        <title>The Genome Sequence of Phialophora europaea CBS 101466.</title>
        <authorList>
            <consortium name="The Broad Institute Genomics Platform"/>
            <person name="Cuomo C."/>
            <person name="de Hoog S."/>
            <person name="Gorbushina A."/>
            <person name="Walker B."/>
            <person name="Young S.K."/>
            <person name="Zeng Q."/>
            <person name="Gargeya S."/>
            <person name="Fitzgerald M."/>
            <person name="Haas B."/>
            <person name="Abouelleil A."/>
            <person name="Allen A.W."/>
            <person name="Alvarado L."/>
            <person name="Arachchi H.M."/>
            <person name="Berlin A.M."/>
            <person name="Chapman S.B."/>
            <person name="Gainer-Dewar J."/>
            <person name="Goldberg J."/>
            <person name="Griggs A."/>
            <person name="Gujja S."/>
            <person name="Hansen M."/>
            <person name="Howarth C."/>
            <person name="Imamovic A."/>
            <person name="Ireland A."/>
            <person name="Larimer J."/>
            <person name="McCowan C."/>
            <person name="Murphy C."/>
            <person name="Pearson M."/>
            <person name="Poon T.W."/>
            <person name="Priest M."/>
            <person name="Roberts A."/>
            <person name="Saif S."/>
            <person name="Shea T."/>
            <person name="Sisk P."/>
            <person name="Sykes S."/>
            <person name="Wortman J."/>
            <person name="Nusbaum C."/>
            <person name="Birren B."/>
        </authorList>
    </citation>
    <scope>NUCLEOTIDE SEQUENCE [LARGE SCALE GENOMIC DNA]</scope>
    <source>
        <strain evidence="2 3">CBS 101466</strain>
    </source>
</reference>
<name>W2RZD5_CYPE1</name>
<accession>W2RZD5</accession>
<dbReference type="STRING" id="1220924.W2RZD5"/>
<protein>
    <submittedName>
        <fullName evidence="2">Uncharacterized protein</fullName>
    </submittedName>
</protein>
<organism evidence="2 3">
    <name type="scientific">Cyphellophora europaea (strain CBS 101466)</name>
    <name type="common">Phialophora europaea</name>
    <dbReference type="NCBI Taxonomy" id="1220924"/>
    <lineage>
        <taxon>Eukaryota</taxon>
        <taxon>Fungi</taxon>
        <taxon>Dikarya</taxon>
        <taxon>Ascomycota</taxon>
        <taxon>Pezizomycotina</taxon>
        <taxon>Eurotiomycetes</taxon>
        <taxon>Chaetothyriomycetidae</taxon>
        <taxon>Chaetothyriales</taxon>
        <taxon>Cyphellophoraceae</taxon>
        <taxon>Cyphellophora</taxon>
    </lineage>
</organism>
<proteinExistence type="predicted"/>
<evidence type="ECO:0000313" key="2">
    <source>
        <dbReference type="EMBL" id="ETN41138.1"/>
    </source>
</evidence>
<sequence length="585" mass="65531">MPRGRRPGPGTAEEKAAIRREKVRLNVQAYRKRKAQSERDTSDPPRTNLRWVEDTKWQNEYKQQRLTPQQEDEEDSGYASPATTLTLSSDQDASSTMVYASPRTLRAPDPEKQYSLSLLAAFPERFLPNQLSLPLYQDVQTPRTPCALWVTTATKQARMQESGALTDVLHAIVLAVTGMDHQRTDIQIRAQQLYTQSLVKTRRSLAPVLANNQVATKTDILNLILSCHAAAVYELLVNGSLTDMLRHVTGISLLIEHQRHMADFSSLAGDSLVEEYRMLEIHFCLVQRRLSTIGRIKQMSTNENLPFKESVAHSETGLVTRLLNLADQILPIMVELDSYTQTNPATAGQLMKLVQLALSLHAQLDAWSTFLHGQSFPASPRSESSFDASEPLDLSQITQYEFASCYMFSLSYDLHAIGVCIESVEALARRTKNTHHAELAKPSAQILLLRTKNLAVAGSILELMPYFFQRDKGIIGRSIAIWPLEAVWLSLDAENQRLDWDEDVCNAKNISGDFKHRTRENKVLVAKYLSMCRQTGHRARSFGLPLLQERPLDEEADILAAGTTAAAEDSKGRVQSIYSESEGAV</sequence>
<keyword evidence="3" id="KW-1185">Reference proteome</keyword>
<dbReference type="eggNOG" id="ENOG502T6PT">
    <property type="taxonomic scope" value="Eukaryota"/>
</dbReference>
<feature type="compositionally biased region" description="Basic and acidic residues" evidence="1">
    <location>
        <begin position="12"/>
        <end position="24"/>
    </location>
</feature>
<dbReference type="GeneID" id="19970412"/>
<dbReference type="HOGENOM" id="CLU_466181_0_0_1"/>
<dbReference type="InParanoid" id="W2RZD5"/>
<evidence type="ECO:0000313" key="3">
    <source>
        <dbReference type="Proteomes" id="UP000030752"/>
    </source>
</evidence>
<dbReference type="OrthoDB" id="4160582at2759"/>
<feature type="region of interest" description="Disordered" evidence="1">
    <location>
        <begin position="1"/>
        <end position="95"/>
    </location>
</feature>
<feature type="compositionally biased region" description="Polar residues" evidence="1">
    <location>
        <begin position="81"/>
        <end position="95"/>
    </location>
</feature>
<dbReference type="AlphaFoldDB" id="W2RZD5"/>
<gene>
    <name evidence="2" type="ORF">HMPREF1541_03073</name>
</gene>
<dbReference type="Proteomes" id="UP000030752">
    <property type="component" value="Unassembled WGS sequence"/>
</dbReference>